<protein>
    <submittedName>
        <fullName evidence="3">Uncharacterized membrane protein</fullName>
    </submittedName>
</protein>
<evidence type="ECO:0000313" key="3">
    <source>
        <dbReference type="EMBL" id="SFO13814.1"/>
    </source>
</evidence>
<keyword evidence="1" id="KW-0472">Membrane</keyword>
<gene>
    <name evidence="3" type="ORF">SAMN04488056_103302</name>
</gene>
<dbReference type="RefSeq" id="WP_090070978.1">
    <property type="nucleotide sequence ID" value="NZ_FOVR01000003.1"/>
</dbReference>
<accession>A0A1I5EQK0</accession>
<keyword evidence="1" id="KW-1133">Transmembrane helix</keyword>
<evidence type="ECO:0000259" key="2">
    <source>
        <dbReference type="Pfam" id="PF09834"/>
    </source>
</evidence>
<keyword evidence="1" id="KW-0812">Transmembrane</keyword>
<dbReference type="Pfam" id="PF09834">
    <property type="entry name" value="DUF2061"/>
    <property type="match status" value="1"/>
</dbReference>
<dbReference type="Proteomes" id="UP000199236">
    <property type="component" value="Unassembled WGS sequence"/>
</dbReference>
<dbReference type="OrthoDB" id="197461at2"/>
<dbReference type="EMBL" id="FOVR01000003">
    <property type="protein sequence ID" value="SFO13814.1"/>
    <property type="molecule type" value="Genomic_DNA"/>
</dbReference>
<dbReference type="InterPro" id="IPR018638">
    <property type="entry name" value="DUF2061_membrane"/>
</dbReference>
<dbReference type="STRING" id="655353.SAMN04488056_103302"/>
<organism evidence="3 4">
    <name type="scientific">Cohaesibacter marisflavi</name>
    <dbReference type="NCBI Taxonomy" id="655353"/>
    <lineage>
        <taxon>Bacteria</taxon>
        <taxon>Pseudomonadati</taxon>
        <taxon>Pseudomonadota</taxon>
        <taxon>Alphaproteobacteria</taxon>
        <taxon>Hyphomicrobiales</taxon>
        <taxon>Cohaesibacteraceae</taxon>
    </lineage>
</organism>
<sequence length="74" mass="8430">MDTRTRTIAKAVSWQILGLFSMTLVGYLFTRSFAASGGIALASALTSFVFYCFHERVWSRVRWGRIYEQSSRGL</sequence>
<evidence type="ECO:0000256" key="1">
    <source>
        <dbReference type="SAM" id="Phobius"/>
    </source>
</evidence>
<name>A0A1I5EQK0_9HYPH</name>
<keyword evidence="4" id="KW-1185">Reference proteome</keyword>
<dbReference type="AlphaFoldDB" id="A0A1I5EQK0"/>
<evidence type="ECO:0000313" key="4">
    <source>
        <dbReference type="Proteomes" id="UP000199236"/>
    </source>
</evidence>
<proteinExistence type="predicted"/>
<feature type="transmembrane region" description="Helical" evidence="1">
    <location>
        <begin position="12"/>
        <end position="29"/>
    </location>
</feature>
<feature type="transmembrane region" description="Helical" evidence="1">
    <location>
        <begin position="35"/>
        <end position="53"/>
    </location>
</feature>
<feature type="domain" description="DUF2061" evidence="2">
    <location>
        <begin position="8"/>
        <end position="59"/>
    </location>
</feature>
<reference evidence="3 4" key="1">
    <citation type="submission" date="2016-10" db="EMBL/GenBank/DDBJ databases">
        <authorList>
            <person name="de Groot N.N."/>
        </authorList>
    </citation>
    <scope>NUCLEOTIDE SEQUENCE [LARGE SCALE GENOMIC DNA]</scope>
    <source>
        <strain evidence="3 4">CGMCC 1.9157</strain>
    </source>
</reference>